<keyword evidence="3" id="KW-0677">Repeat</keyword>
<sequence>MPPAEGVTNHNTNMASDVSKSRLDFTEEEIRKELFRYGIKDINRSSLRQFREELRNLVKKISSSSLRNVGKSTSISSSFNNVTDTCLKISPPEPFSKTPPTAKNVDDKSCLPHTDDRRPANSMEPSIVTVSHNRPQKTAECSKHVACRRSCQLFNSANKVDGHSGMTLNHQYTQTQQPLTNRSETEHEKQENLLQTFTRKNVPQPNQVNRFDHPKNKENAWSRHIAPSSSLSSQVSVPKPSQIASNDTESNAMKDYLLKTLNKPPRLNTYVTKRKISRKGSDGKRYIDRSESVCSISSTSCSSVCGSCCSSIADPAECQNRLREITNRGGQFCQRSLSSCDNRFRNTAFNQLCTSKMDKLKINIRAVLQSAKNGVEASNFEDHYRSLTKENIQYAQYGYKSLDELMANIPDTVYLANYRGTKIYRAVCTDSTYHLQKLIDRQKSVSARKSKPVPNRRRPLFANENLQNSTCRYNRYEDNRKRYPNVRVTVDSSGRGQQVNCRGDVKRSVEMGDINANCNKHEIKSVMMSVSKSNRVFEKAVKDISSNEQVPYGSMNTFPLAPRFQKQKNNTPAPDFVKGRHEHIPRSNKVSSSVLDGKQYTECLVEFVSKNSLSFAIQALPVENGFTASIQIKNEVYESSARFPSEQEAQYSAAKNACISLGLDPYKMDDPVGIDEHELKKRVQQIVVQNGLWLKNMGETYEKQFGEKAPDNLQDLVRSWVDVFKIEQACATQMEIVYPVKQSLVSFTGKEVEIKHADLLPVGSVLNVYVSFIYSAAQFYVHYETSCIQEIDAELNLHCQKRHVDIKALQIGGFCVAQYSDNDAWYRASILDIDDEKGEVEVYYVDYGNTERVSIDRITKLPTSVAHYPAQAILCALFQLIPPQEETDFEASKQEFGALAQDQLQAKTVLIDNKVCHVILINPESPSKLSINDILVNSKLAYLCQTPEADPEENEPAPLMLPADRFWDVYVCFLSSTTDVIIRIVGENYSDKLEKLEKEIEKWFPELPNGQIQEGDICAAEVEGFYHRVKVLQMKESRRTVECLFLDHGDSDRLVLNQLRVLDSTLNYLPYQAIPCVLAGLEQYSCNIGAIDKLMEMALGKTCVAEAVTKDNKIFAVLYDTMGEDDININKAVAEFAESEGTDLLSSLVHDGTESVSSSTLSELSMKSTTTLENVMKQSGLKDSATSPTASSSSHTSPVSGHPPDSPASFSLHHPNPNSPDSSSSSSVCSGIVTGLPGSSTPLSRSSDRISAKTPETPAMSTTSAVVTPNSSDFPSSTSSVISSCSDSSNTDAVWSKADYIKLKPPGPFKMAPIPDVTFVYIDYIADPSNFHIIPFDFLAERDNFTARLTDKMKATSPLVTLTDNDVLLSHPYVSNVDDAWYRVIPSSVCEDGGYFVWYADYGGYDFECTENLKPLPEEFWDLPYQSVTCKLNNFIPKRGDTWSEAAKYKFLELANNKCFACIVKDTSTATDSGSASVPGTESAIPVVLIDTCGEEDVCIDEVLLAFGYGQYKS</sequence>
<feature type="compositionally biased region" description="Basic and acidic residues" evidence="5">
    <location>
        <begin position="104"/>
        <end position="119"/>
    </location>
</feature>
<comment type="subcellular location">
    <subcellularLocation>
        <location evidence="1">Cytoplasm</location>
    </subcellularLocation>
</comment>
<dbReference type="Gene3D" id="2.40.50.90">
    <property type="match status" value="3"/>
</dbReference>
<protein>
    <recommendedName>
        <fullName evidence="10">Tudor domain-containing protein 7B</fullName>
    </recommendedName>
</protein>
<feature type="region of interest" description="Disordered" evidence="5">
    <location>
        <begin position="1178"/>
        <end position="1282"/>
    </location>
</feature>
<organism evidence="8 9">
    <name type="scientific">Octopus vulgaris</name>
    <name type="common">Common octopus</name>
    <dbReference type="NCBI Taxonomy" id="6645"/>
    <lineage>
        <taxon>Eukaryota</taxon>
        <taxon>Metazoa</taxon>
        <taxon>Spiralia</taxon>
        <taxon>Lophotrochozoa</taxon>
        <taxon>Mollusca</taxon>
        <taxon>Cephalopoda</taxon>
        <taxon>Coleoidea</taxon>
        <taxon>Octopodiformes</taxon>
        <taxon>Octopoda</taxon>
        <taxon>Incirrata</taxon>
        <taxon>Octopodidae</taxon>
        <taxon>Octopus</taxon>
    </lineage>
</organism>
<feature type="domain" description="Tudor" evidence="6">
    <location>
        <begin position="1011"/>
        <end position="1069"/>
    </location>
</feature>
<evidence type="ECO:0000256" key="3">
    <source>
        <dbReference type="ARBA" id="ARBA00022737"/>
    </source>
</evidence>
<dbReference type="SUPFAM" id="SSF54768">
    <property type="entry name" value="dsRNA-binding domain-like"/>
    <property type="match status" value="1"/>
</dbReference>
<dbReference type="PROSITE" id="PS51644">
    <property type="entry name" value="HTH_OST"/>
    <property type="match status" value="1"/>
</dbReference>
<evidence type="ECO:0000313" key="8">
    <source>
        <dbReference type="EMBL" id="CAI9739537.1"/>
    </source>
</evidence>
<dbReference type="Pfam" id="PF00567">
    <property type="entry name" value="TUDOR"/>
    <property type="match status" value="3"/>
</dbReference>
<feature type="compositionally biased region" description="Low complexity" evidence="5">
    <location>
        <begin position="1215"/>
        <end position="1227"/>
    </location>
</feature>
<dbReference type="GO" id="GO:0030719">
    <property type="term" value="P:P granule organization"/>
    <property type="evidence" value="ECO:0007669"/>
    <property type="project" value="TreeGrafter"/>
</dbReference>
<name>A0AA36FJ42_OCTVU</name>
<keyword evidence="9" id="KW-1185">Reference proteome</keyword>
<dbReference type="SUPFAM" id="SSF63748">
    <property type="entry name" value="Tudor/PWWP/MBT"/>
    <property type="match status" value="3"/>
</dbReference>
<gene>
    <name evidence="8" type="ORF">OCTVUL_1B016152</name>
</gene>
<keyword evidence="2" id="KW-0963">Cytoplasm</keyword>
<reference evidence="8" key="1">
    <citation type="submission" date="2023-08" db="EMBL/GenBank/DDBJ databases">
        <authorList>
            <person name="Alioto T."/>
            <person name="Alioto T."/>
            <person name="Gomez Garrido J."/>
        </authorList>
    </citation>
    <scope>NUCLEOTIDE SEQUENCE</scope>
</reference>
<feature type="domain" description="Tudor" evidence="6">
    <location>
        <begin position="808"/>
        <end position="868"/>
    </location>
</feature>
<dbReference type="InterPro" id="IPR041966">
    <property type="entry name" value="LOTUS-like"/>
</dbReference>
<accession>A0AA36FJ42</accession>
<keyword evidence="4" id="KW-0744">Spermatogenesis</keyword>
<evidence type="ECO:0000256" key="1">
    <source>
        <dbReference type="ARBA" id="ARBA00004496"/>
    </source>
</evidence>
<feature type="domain" description="HTH OST-type" evidence="7">
    <location>
        <begin position="356"/>
        <end position="429"/>
    </location>
</feature>
<dbReference type="CDD" id="cd09972">
    <property type="entry name" value="LOTUS_TDRD_OSKAR"/>
    <property type="match status" value="1"/>
</dbReference>
<dbReference type="EMBL" id="OX597836">
    <property type="protein sequence ID" value="CAI9739537.1"/>
    <property type="molecule type" value="Genomic_DNA"/>
</dbReference>
<feature type="compositionally biased region" description="Low complexity" evidence="5">
    <location>
        <begin position="1271"/>
        <end position="1282"/>
    </location>
</feature>
<dbReference type="PANTHER" id="PTHR22948">
    <property type="entry name" value="TUDOR DOMAIN CONTAINING PROTEIN"/>
    <property type="match status" value="1"/>
</dbReference>
<dbReference type="Proteomes" id="UP001162480">
    <property type="component" value="Chromosome 23"/>
</dbReference>
<evidence type="ECO:0000256" key="4">
    <source>
        <dbReference type="ARBA" id="ARBA00022871"/>
    </source>
</evidence>
<dbReference type="Pfam" id="PF12872">
    <property type="entry name" value="OST-HTH"/>
    <property type="match status" value="1"/>
</dbReference>
<proteinExistence type="predicted"/>
<dbReference type="PANTHER" id="PTHR22948:SF76">
    <property type="entry name" value="FI20010P1-RELATED"/>
    <property type="match status" value="1"/>
</dbReference>
<dbReference type="PROSITE" id="PS50304">
    <property type="entry name" value="TUDOR"/>
    <property type="match status" value="2"/>
</dbReference>
<feature type="region of interest" description="Disordered" evidence="5">
    <location>
        <begin position="227"/>
        <end position="246"/>
    </location>
</feature>
<dbReference type="Gene3D" id="2.30.30.140">
    <property type="match status" value="3"/>
</dbReference>
<keyword evidence="4" id="KW-0221">Differentiation</keyword>
<dbReference type="InterPro" id="IPR050621">
    <property type="entry name" value="Tudor_domain_containing"/>
</dbReference>
<dbReference type="InterPro" id="IPR025605">
    <property type="entry name" value="OST-HTH/LOTUS_dom"/>
</dbReference>
<dbReference type="SMART" id="SM00333">
    <property type="entry name" value="TUDOR"/>
    <property type="match status" value="3"/>
</dbReference>
<feature type="compositionally biased region" description="Low complexity" evidence="5">
    <location>
        <begin position="1184"/>
        <end position="1203"/>
    </location>
</feature>
<dbReference type="GO" id="GO:0034587">
    <property type="term" value="P:piRNA processing"/>
    <property type="evidence" value="ECO:0007669"/>
    <property type="project" value="TreeGrafter"/>
</dbReference>
<dbReference type="InterPro" id="IPR035437">
    <property type="entry name" value="SNase_OB-fold_sf"/>
</dbReference>
<dbReference type="FunFam" id="2.30.30.140:FF:000018">
    <property type="entry name" value="Serine/threonine-protein kinase 31"/>
    <property type="match status" value="1"/>
</dbReference>
<feature type="region of interest" description="Disordered" evidence="5">
    <location>
        <begin position="90"/>
        <end position="135"/>
    </location>
</feature>
<evidence type="ECO:0000256" key="5">
    <source>
        <dbReference type="SAM" id="MobiDB-lite"/>
    </source>
</evidence>
<evidence type="ECO:0000256" key="2">
    <source>
        <dbReference type="ARBA" id="ARBA00022490"/>
    </source>
</evidence>
<evidence type="ECO:0000259" key="7">
    <source>
        <dbReference type="PROSITE" id="PS51644"/>
    </source>
</evidence>
<evidence type="ECO:0008006" key="10">
    <source>
        <dbReference type="Google" id="ProtNLM"/>
    </source>
</evidence>
<dbReference type="GO" id="GO:0007283">
    <property type="term" value="P:spermatogenesis"/>
    <property type="evidence" value="ECO:0007669"/>
    <property type="project" value="UniProtKB-KW"/>
</dbReference>
<evidence type="ECO:0000259" key="6">
    <source>
        <dbReference type="PROSITE" id="PS50304"/>
    </source>
</evidence>
<dbReference type="Gene3D" id="3.30.160.20">
    <property type="match status" value="1"/>
</dbReference>
<feature type="compositionally biased region" description="Low complexity" evidence="5">
    <location>
        <begin position="227"/>
        <end position="242"/>
    </location>
</feature>
<evidence type="ECO:0000313" key="9">
    <source>
        <dbReference type="Proteomes" id="UP001162480"/>
    </source>
</evidence>
<dbReference type="GO" id="GO:0043186">
    <property type="term" value="C:P granule"/>
    <property type="evidence" value="ECO:0007669"/>
    <property type="project" value="TreeGrafter"/>
</dbReference>
<feature type="compositionally biased region" description="Polar residues" evidence="5">
    <location>
        <begin position="1259"/>
        <end position="1270"/>
    </location>
</feature>
<dbReference type="Gene3D" id="3.30.420.610">
    <property type="entry name" value="LOTUS domain-like"/>
    <property type="match status" value="2"/>
</dbReference>
<dbReference type="InterPro" id="IPR002999">
    <property type="entry name" value="Tudor"/>
</dbReference>